<organism evidence="3 4">
    <name type="scientific">Rhodosalinus halophilus</name>
    <dbReference type="NCBI Taxonomy" id="2259333"/>
    <lineage>
        <taxon>Bacteria</taxon>
        <taxon>Pseudomonadati</taxon>
        <taxon>Pseudomonadota</taxon>
        <taxon>Alphaproteobacteria</taxon>
        <taxon>Rhodobacterales</taxon>
        <taxon>Paracoccaceae</taxon>
        <taxon>Rhodosalinus</taxon>
    </lineage>
</organism>
<dbReference type="SUPFAM" id="SSF53092">
    <property type="entry name" value="Creatinase/prolidase N-terminal domain"/>
    <property type="match status" value="1"/>
</dbReference>
<dbReference type="Gene3D" id="3.40.350.10">
    <property type="entry name" value="Creatinase/prolidase N-terminal domain"/>
    <property type="match status" value="1"/>
</dbReference>
<dbReference type="EMBL" id="QNTQ01000014">
    <property type="protein sequence ID" value="RBI83803.1"/>
    <property type="molecule type" value="Genomic_DNA"/>
</dbReference>
<keyword evidence="3" id="KW-0378">Hydrolase</keyword>
<evidence type="ECO:0000259" key="1">
    <source>
        <dbReference type="Pfam" id="PF00557"/>
    </source>
</evidence>
<dbReference type="Pfam" id="PF01321">
    <property type="entry name" value="Creatinase_N"/>
    <property type="match status" value="1"/>
</dbReference>
<feature type="domain" description="Creatinase N-terminal" evidence="2">
    <location>
        <begin position="47"/>
        <end position="184"/>
    </location>
</feature>
<sequence length="430" mass="48449">MDDHPNLREAPDRLEIDIRQRKVANRTTSAADTVPRDYDEVSLRTRRLARTREMMRANGLDAVLLFDPYNQRYATGSRNMFGYFLRNSTRYIYVPLEGDVILFEYPGSAHISTWLETIQYARESKVVFASVNGRDREVLKPFAQEIAALMRTDCGGGRRVGMDRCSHTLALALEAEGLEVEDCLQMMLHTRRIKLPEEIACLALSMSAVETAVWNVEKKVEAGVSENELFAEMYHGVLMGGGEFIETRLLSSGPKTNPWFNEAGERRLRPGELLALDTDTIGVNGYYADISRTFHCGPGRPSGYQKSLYKMAWEQIQHNAAIAKPGMTFREIAEAAWQIPERFYDLRYPSIIHGVGMHGEKPIIAHAGDLDRYTGEGVLEEGMVVSVESYIGEPGGPEGVKLEDQFVVRADGLQPMSHYPFDEDLLTREV</sequence>
<dbReference type="InterPro" id="IPR029149">
    <property type="entry name" value="Creatin/AminoP/Spt16_N"/>
</dbReference>
<evidence type="ECO:0000259" key="2">
    <source>
        <dbReference type="Pfam" id="PF01321"/>
    </source>
</evidence>
<dbReference type="InterPro" id="IPR000587">
    <property type="entry name" value="Creatinase_N"/>
</dbReference>
<dbReference type="RefSeq" id="WP_113290143.1">
    <property type="nucleotide sequence ID" value="NZ_QNTQ01000014.1"/>
</dbReference>
<dbReference type="PANTHER" id="PTHR46112:SF2">
    <property type="entry name" value="XAA-PRO AMINOPEPTIDASE P-RELATED"/>
    <property type="match status" value="1"/>
</dbReference>
<evidence type="ECO:0000313" key="3">
    <source>
        <dbReference type="EMBL" id="RBI83803.1"/>
    </source>
</evidence>
<dbReference type="SUPFAM" id="SSF55920">
    <property type="entry name" value="Creatinase/aminopeptidase"/>
    <property type="match status" value="1"/>
</dbReference>
<gene>
    <name evidence="3" type="ORF">DRV85_14210</name>
</gene>
<dbReference type="PANTHER" id="PTHR46112">
    <property type="entry name" value="AMINOPEPTIDASE"/>
    <property type="match status" value="1"/>
</dbReference>
<dbReference type="InterPro" id="IPR050659">
    <property type="entry name" value="Peptidase_M24B"/>
</dbReference>
<dbReference type="GO" id="GO:0004177">
    <property type="term" value="F:aminopeptidase activity"/>
    <property type="evidence" value="ECO:0007669"/>
    <property type="project" value="UniProtKB-KW"/>
</dbReference>
<comment type="caution">
    <text evidence="3">The sequence shown here is derived from an EMBL/GenBank/DDBJ whole genome shotgun (WGS) entry which is preliminary data.</text>
</comment>
<keyword evidence="4" id="KW-1185">Reference proteome</keyword>
<feature type="domain" description="Peptidase M24" evidence="1">
    <location>
        <begin position="206"/>
        <end position="409"/>
    </location>
</feature>
<dbReference type="Proteomes" id="UP000253370">
    <property type="component" value="Unassembled WGS sequence"/>
</dbReference>
<dbReference type="InterPro" id="IPR036005">
    <property type="entry name" value="Creatinase/aminopeptidase-like"/>
</dbReference>
<evidence type="ECO:0000313" key="4">
    <source>
        <dbReference type="Proteomes" id="UP000253370"/>
    </source>
</evidence>
<proteinExistence type="predicted"/>
<keyword evidence="3" id="KW-0645">Protease</keyword>
<dbReference type="CDD" id="cd01066">
    <property type="entry name" value="APP_MetAP"/>
    <property type="match status" value="1"/>
</dbReference>
<reference evidence="3 4" key="1">
    <citation type="submission" date="2018-07" db="EMBL/GenBank/DDBJ databases">
        <title>Rhodosalinus sp. strain E84T genomic sequence and assembly.</title>
        <authorList>
            <person name="Liu Z.-W."/>
            <person name="Lu D.-C."/>
        </authorList>
    </citation>
    <scope>NUCLEOTIDE SEQUENCE [LARGE SCALE GENOMIC DNA]</scope>
    <source>
        <strain evidence="3 4">E84</strain>
    </source>
</reference>
<accession>A0A365U6N1</accession>
<protein>
    <submittedName>
        <fullName evidence="3">Aminopeptidase P family protein</fullName>
    </submittedName>
</protein>
<dbReference type="Gene3D" id="3.90.230.10">
    <property type="entry name" value="Creatinase/methionine aminopeptidase superfamily"/>
    <property type="match status" value="1"/>
</dbReference>
<dbReference type="AlphaFoldDB" id="A0A365U6N1"/>
<dbReference type="InterPro" id="IPR000994">
    <property type="entry name" value="Pept_M24"/>
</dbReference>
<keyword evidence="3" id="KW-0031">Aminopeptidase</keyword>
<dbReference type="OrthoDB" id="9803194at2"/>
<name>A0A365U6N1_9RHOB</name>
<dbReference type="Pfam" id="PF00557">
    <property type="entry name" value="Peptidase_M24"/>
    <property type="match status" value="1"/>
</dbReference>